<comment type="caution">
    <text evidence="1">The sequence shown here is derived from an EMBL/GenBank/DDBJ whole genome shotgun (WGS) entry which is preliminary data.</text>
</comment>
<evidence type="ECO:0000313" key="2">
    <source>
        <dbReference type="Proteomes" id="UP001164539"/>
    </source>
</evidence>
<name>A0ACC1X6D3_MELAZ</name>
<protein>
    <submittedName>
        <fullName evidence="1">DUF4283 domain protein</fullName>
    </submittedName>
</protein>
<gene>
    <name evidence="1" type="ORF">OWV82_020149</name>
</gene>
<dbReference type="Proteomes" id="UP001164539">
    <property type="component" value="Chromosome 11"/>
</dbReference>
<dbReference type="EMBL" id="CM051404">
    <property type="protein sequence ID" value="KAJ4706512.1"/>
    <property type="molecule type" value="Genomic_DNA"/>
</dbReference>
<accession>A0ACC1X6D3</accession>
<evidence type="ECO:0000313" key="1">
    <source>
        <dbReference type="EMBL" id="KAJ4706512.1"/>
    </source>
</evidence>
<sequence length="158" mass="18524">MMAFPSTEALPLLDQLRQLIAPRSQTFLDAQILLQKKPTVASLLFNPNVIFDFFKQLPISQLWEDTTVVRIEPELHKEQLNHCKTNFIGRIILKLGSKPMKVEELQAFLHKVWELGHQWHMTLLARGFYDIHFSDEVDMRQVWGNVSCFVQQGVFRLY</sequence>
<proteinExistence type="predicted"/>
<organism evidence="1 2">
    <name type="scientific">Melia azedarach</name>
    <name type="common">Chinaberry tree</name>
    <dbReference type="NCBI Taxonomy" id="155640"/>
    <lineage>
        <taxon>Eukaryota</taxon>
        <taxon>Viridiplantae</taxon>
        <taxon>Streptophyta</taxon>
        <taxon>Embryophyta</taxon>
        <taxon>Tracheophyta</taxon>
        <taxon>Spermatophyta</taxon>
        <taxon>Magnoliopsida</taxon>
        <taxon>eudicotyledons</taxon>
        <taxon>Gunneridae</taxon>
        <taxon>Pentapetalae</taxon>
        <taxon>rosids</taxon>
        <taxon>malvids</taxon>
        <taxon>Sapindales</taxon>
        <taxon>Meliaceae</taxon>
        <taxon>Melia</taxon>
    </lineage>
</organism>
<keyword evidence="2" id="KW-1185">Reference proteome</keyword>
<reference evidence="1 2" key="1">
    <citation type="journal article" date="2023" name="Science">
        <title>Complex scaffold remodeling in plant triterpene biosynthesis.</title>
        <authorList>
            <person name="De La Pena R."/>
            <person name="Hodgson H."/>
            <person name="Liu J.C."/>
            <person name="Stephenson M.J."/>
            <person name="Martin A.C."/>
            <person name="Owen C."/>
            <person name="Harkess A."/>
            <person name="Leebens-Mack J."/>
            <person name="Jimenez L.E."/>
            <person name="Osbourn A."/>
            <person name="Sattely E.S."/>
        </authorList>
    </citation>
    <scope>NUCLEOTIDE SEQUENCE [LARGE SCALE GENOMIC DNA]</scope>
    <source>
        <strain evidence="2">cv. JPN11</strain>
        <tissue evidence="1">Leaf</tissue>
    </source>
</reference>